<feature type="transmembrane region" description="Helical" evidence="9">
    <location>
        <begin position="294"/>
        <end position="312"/>
    </location>
</feature>
<dbReference type="PRINTS" id="PR00175">
    <property type="entry name" value="NAALASMPORT"/>
</dbReference>
<dbReference type="Pfam" id="PF19877">
    <property type="entry name" value="DUF6350"/>
    <property type="match status" value="1"/>
</dbReference>
<evidence type="ECO:0000256" key="6">
    <source>
        <dbReference type="ARBA" id="ARBA00022989"/>
    </source>
</evidence>
<feature type="transmembrane region" description="Helical" evidence="9">
    <location>
        <begin position="259"/>
        <end position="282"/>
    </location>
</feature>
<dbReference type="GO" id="GO:0005886">
    <property type="term" value="C:plasma membrane"/>
    <property type="evidence" value="ECO:0007669"/>
    <property type="project" value="UniProtKB-SubCell"/>
</dbReference>
<accession>A0A540R6C5</accession>
<feature type="transmembrane region" description="Helical" evidence="9">
    <location>
        <begin position="318"/>
        <end position="336"/>
    </location>
</feature>
<dbReference type="InterPro" id="IPR045931">
    <property type="entry name" value="DUF6350"/>
</dbReference>
<keyword evidence="11" id="KW-1185">Reference proteome</keyword>
<reference evidence="10 11" key="1">
    <citation type="submission" date="2019-06" db="EMBL/GenBank/DDBJ databases">
        <title>Draft genome of C. phoceense Strain 272.</title>
        <authorList>
            <person name="Pacheco L.G.C."/>
            <person name="Barberis C.M."/>
            <person name="Almuzara M.N."/>
            <person name="Traglia G.M."/>
            <person name="Santos C.S."/>
            <person name="Rocha D.J.P.G."/>
            <person name="Aguiar E.R.G.R."/>
            <person name="Vay C.A."/>
        </authorList>
    </citation>
    <scope>NUCLEOTIDE SEQUENCE [LARGE SCALE GENOMIC DNA]</scope>
    <source>
        <strain evidence="10 11">272</strain>
    </source>
</reference>
<evidence type="ECO:0000256" key="4">
    <source>
        <dbReference type="ARBA" id="ARBA00022475"/>
    </source>
</evidence>
<comment type="subcellular location">
    <subcellularLocation>
        <location evidence="1">Cell membrane</location>
        <topology evidence="1">Multi-pass membrane protein</topology>
    </subcellularLocation>
</comment>
<feature type="transmembrane region" description="Helical" evidence="9">
    <location>
        <begin position="348"/>
        <end position="370"/>
    </location>
</feature>
<evidence type="ECO:0000256" key="3">
    <source>
        <dbReference type="ARBA" id="ARBA00022448"/>
    </source>
</evidence>
<evidence type="ECO:0000256" key="8">
    <source>
        <dbReference type="SAM" id="MobiDB-lite"/>
    </source>
</evidence>
<comment type="caution">
    <text evidence="10">The sequence shown here is derived from an EMBL/GenBank/DDBJ whole genome shotgun (WGS) entry which is preliminary data.</text>
</comment>
<comment type="similarity">
    <text evidence="2">Belongs to the alanine or glycine:cation symporter (AGCS) (TC 2.A.25) family.</text>
</comment>
<keyword evidence="7 9" id="KW-0472">Membrane</keyword>
<feature type="region of interest" description="Disordered" evidence="8">
    <location>
        <begin position="1"/>
        <end position="37"/>
    </location>
</feature>
<organism evidence="10 11">
    <name type="scientific">Corynebacterium phoceense</name>
    <dbReference type="NCBI Taxonomy" id="1686286"/>
    <lineage>
        <taxon>Bacteria</taxon>
        <taxon>Bacillati</taxon>
        <taxon>Actinomycetota</taxon>
        <taxon>Actinomycetes</taxon>
        <taxon>Mycobacteriales</taxon>
        <taxon>Corynebacteriaceae</taxon>
        <taxon>Corynebacterium</taxon>
    </lineage>
</organism>
<dbReference type="Proteomes" id="UP000318080">
    <property type="component" value="Unassembled WGS sequence"/>
</dbReference>
<keyword evidence="6 9" id="KW-1133">Transmembrane helix</keyword>
<feature type="compositionally biased region" description="Acidic residues" evidence="8">
    <location>
        <begin position="413"/>
        <end position="488"/>
    </location>
</feature>
<evidence type="ECO:0000256" key="9">
    <source>
        <dbReference type="SAM" id="Phobius"/>
    </source>
</evidence>
<evidence type="ECO:0000313" key="10">
    <source>
        <dbReference type="EMBL" id="TQE43291.1"/>
    </source>
</evidence>
<evidence type="ECO:0000256" key="1">
    <source>
        <dbReference type="ARBA" id="ARBA00004651"/>
    </source>
</evidence>
<dbReference type="GO" id="GO:0005283">
    <property type="term" value="F:amino acid:sodium symporter activity"/>
    <property type="evidence" value="ECO:0007669"/>
    <property type="project" value="InterPro"/>
</dbReference>
<evidence type="ECO:0000256" key="7">
    <source>
        <dbReference type="ARBA" id="ARBA00023136"/>
    </source>
</evidence>
<dbReference type="RefSeq" id="WP_066510664.1">
    <property type="nucleotide sequence ID" value="NZ_JADPQA010000014.1"/>
</dbReference>
<name>A0A540R6C5_9CORY</name>
<feature type="transmembrane region" description="Helical" evidence="9">
    <location>
        <begin position="51"/>
        <end position="75"/>
    </location>
</feature>
<dbReference type="InterPro" id="IPR001463">
    <property type="entry name" value="Na/Ala_symport"/>
</dbReference>
<keyword evidence="5 9" id="KW-0812">Transmembrane</keyword>
<feature type="transmembrane region" description="Helical" evidence="9">
    <location>
        <begin position="376"/>
        <end position="402"/>
    </location>
</feature>
<gene>
    <name evidence="10" type="ORF">EJK80_08045</name>
</gene>
<sequence>MSKNTSPTSRSPRRTHATPAAARVASRVSARSKDKQAAAPRTLGARIRRMFFAVALPDALVVGVIIAVALALVLLTGSPAAWLPTAIAEGWMVSTLGSASADGISIGVVPALPACLLFVMLATRVHSLVKKRVSVKDLLILLGCIIAVPTLLTLIAWFMLWDAGKVYDVAPPSLLTTLPRVWILHLAAMAVGMGPRLWRALARRYGVPRVVVDAASTAGRVLIGFATVAALVFLVLFIVRFDAQAAMLAGYPKLPGVGLAGLIALSIFYIPNAIVATGAVLLGSEFHLGTASVSLFDTVLLPLPPLPILAAVPAQSASWAVGLLALPALVAVVLFLRARPSFAHAALAGVWTALGVVLACYFTSGTLGYYGHVGPMLWLAAGLAFLWTAVPGLLVAAGYYFFDRRAAGAAVAETDEEESHAESVIDESEAESDAAELEAGSEDSADDAEADEAEPAETVDEVAEDTDARDEVADSEDNETFDDEVDTDAELHADAEAESDSGAEPEFGDDAETRSDGEVEAEAEDQRGTSGSETAEVTGKNDDAKDNEPEAEAVEDEVLEGELLDVESSDEVLEGEIIEGEIVTDGGTAEDGDADTQR</sequence>
<protein>
    <submittedName>
        <fullName evidence="10">Uncharacterized protein</fullName>
    </submittedName>
</protein>
<feature type="transmembrane region" description="Helical" evidence="9">
    <location>
        <begin position="138"/>
        <end position="161"/>
    </location>
</feature>
<feature type="transmembrane region" description="Helical" evidence="9">
    <location>
        <begin position="219"/>
        <end position="239"/>
    </location>
</feature>
<evidence type="ECO:0000256" key="2">
    <source>
        <dbReference type="ARBA" id="ARBA00009261"/>
    </source>
</evidence>
<dbReference type="STRING" id="1686286.GCA_900092335_01074"/>
<evidence type="ECO:0000313" key="11">
    <source>
        <dbReference type="Proteomes" id="UP000318080"/>
    </source>
</evidence>
<dbReference type="AlphaFoldDB" id="A0A540R6C5"/>
<evidence type="ECO:0000256" key="5">
    <source>
        <dbReference type="ARBA" id="ARBA00022692"/>
    </source>
</evidence>
<feature type="transmembrane region" description="Helical" evidence="9">
    <location>
        <begin position="181"/>
        <end position="198"/>
    </location>
</feature>
<feature type="compositionally biased region" description="Acidic residues" evidence="8">
    <location>
        <begin position="496"/>
        <end position="510"/>
    </location>
</feature>
<proteinExistence type="inferred from homology"/>
<feature type="compositionally biased region" description="Acidic residues" evidence="8">
    <location>
        <begin position="549"/>
        <end position="579"/>
    </location>
</feature>
<feature type="transmembrane region" description="Helical" evidence="9">
    <location>
        <begin position="104"/>
        <end position="126"/>
    </location>
</feature>
<keyword evidence="4" id="KW-1003">Cell membrane</keyword>
<feature type="compositionally biased region" description="Low complexity" evidence="8">
    <location>
        <begin position="17"/>
        <end position="29"/>
    </location>
</feature>
<feature type="region of interest" description="Disordered" evidence="8">
    <location>
        <begin position="413"/>
        <end position="598"/>
    </location>
</feature>
<dbReference type="EMBL" id="VHIR01000010">
    <property type="protein sequence ID" value="TQE43291.1"/>
    <property type="molecule type" value="Genomic_DNA"/>
</dbReference>
<feature type="compositionally biased region" description="Basic and acidic residues" evidence="8">
    <location>
        <begin position="539"/>
        <end position="548"/>
    </location>
</feature>
<keyword evidence="3" id="KW-0813">Transport</keyword>
<feature type="compositionally biased region" description="Acidic residues" evidence="8">
    <location>
        <begin position="588"/>
        <end position="598"/>
    </location>
</feature>